<protein>
    <recommendedName>
        <fullName evidence="1">ATP synthase protein I</fullName>
    </recommendedName>
</protein>
<feature type="region of interest" description="Disordered" evidence="2">
    <location>
        <begin position="1"/>
        <end position="53"/>
    </location>
</feature>
<feature type="compositionally biased region" description="Basic and acidic residues" evidence="2">
    <location>
        <begin position="1"/>
        <end position="12"/>
    </location>
</feature>
<feature type="transmembrane region" description="Helical" evidence="3">
    <location>
        <begin position="91"/>
        <end position="110"/>
    </location>
</feature>
<evidence type="ECO:0000256" key="2">
    <source>
        <dbReference type="SAM" id="MobiDB-lite"/>
    </source>
</evidence>
<feature type="region of interest" description="Disordered" evidence="2">
    <location>
        <begin position="115"/>
        <end position="135"/>
    </location>
</feature>
<gene>
    <name evidence="4" type="ORF">M2319_002572</name>
</gene>
<keyword evidence="5" id="KW-1185">Reference proteome</keyword>
<keyword evidence="1" id="KW-0375">Hydrogen ion transport</keyword>
<comment type="similarity">
    <text evidence="1">Belongs to the bacterial AtpI family.</text>
</comment>
<keyword evidence="3" id="KW-1133">Transmembrane helix</keyword>
<evidence type="ECO:0000313" key="4">
    <source>
        <dbReference type="EMBL" id="MCW2308233.1"/>
    </source>
</evidence>
<feature type="compositionally biased region" description="Basic and acidic residues" evidence="2">
    <location>
        <begin position="23"/>
        <end position="42"/>
    </location>
</feature>
<feature type="compositionally biased region" description="Basic and acidic residues" evidence="2">
    <location>
        <begin position="117"/>
        <end position="135"/>
    </location>
</feature>
<dbReference type="Proteomes" id="UP001209755">
    <property type="component" value="Unassembled WGS sequence"/>
</dbReference>
<evidence type="ECO:0000256" key="3">
    <source>
        <dbReference type="SAM" id="Phobius"/>
    </source>
</evidence>
<reference evidence="5" key="1">
    <citation type="submission" date="2023-07" db="EMBL/GenBank/DDBJ databases">
        <title>Genome sequencing of Purple Non-Sulfur Bacteria from various extreme environments.</title>
        <authorList>
            <person name="Mayer M."/>
        </authorList>
    </citation>
    <scope>NUCLEOTIDE SEQUENCE [LARGE SCALE GENOMIC DNA]</scope>
    <source>
        <strain evidence="5">DSM 17935</strain>
    </source>
</reference>
<feature type="transmembrane region" description="Helical" evidence="3">
    <location>
        <begin position="59"/>
        <end position="79"/>
    </location>
</feature>
<dbReference type="EMBL" id="JAOQNS010000006">
    <property type="protein sequence ID" value="MCW2308233.1"/>
    <property type="molecule type" value="Genomic_DNA"/>
</dbReference>
<comment type="function">
    <text evidence="1">A possible function for this protein is to guide the assembly of the membrane sector of the ATPase enzyme complex.</text>
</comment>
<accession>A0ABT3HCX6</accession>
<dbReference type="InterPro" id="IPR032820">
    <property type="entry name" value="ATPase_put"/>
</dbReference>
<keyword evidence="1" id="KW-0406">Ion transport</keyword>
<evidence type="ECO:0000313" key="5">
    <source>
        <dbReference type="Proteomes" id="UP001209755"/>
    </source>
</evidence>
<proteinExistence type="inferred from homology"/>
<keyword evidence="1 3" id="KW-0472">Membrane</keyword>
<organism evidence="4 5">
    <name type="scientific">Rhodobium gokarnense</name>
    <dbReference type="NCBI Taxonomy" id="364296"/>
    <lineage>
        <taxon>Bacteria</taxon>
        <taxon>Pseudomonadati</taxon>
        <taxon>Pseudomonadota</taxon>
        <taxon>Alphaproteobacteria</taxon>
        <taxon>Hyphomicrobiales</taxon>
        <taxon>Rhodobiaceae</taxon>
        <taxon>Rhodobium</taxon>
    </lineage>
</organism>
<sequence length="135" mass="14166">MSEDRPSPENDGKTPASGSEAGLSERLDRLGRALNERRRDEPPSGPADRNKGAQGYAQAFRLSTEFIAGILVGAALGWAGDKLLGTSPWGLIVFLLLGFAAGIFNVLRAAGLMAEPGTKKEDGTRGNDRPDGGSK</sequence>
<dbReference type="PIRSF" id="PIRSF032126">
    <property type="entry name" value="F0F1_ATP_synthase_subunit_I"/>
    <property type="match status" value="1"/>
</dbReference>
<comment type="caution">
    <text evidence="4">The sequence shown here is derived from an EMBL/GenBank/DDBJ whole genome shotgun (WGS) entry which is preliminary data.</text>
</comment>
<dbReference type="InterPro" id="IPR016989">
    <property type="entry name" value="Atp1_alphaprobac"/>
</dbReference>
<keyword evidence="1" id="KW-0813">Transport</keyword>
<evidence type="ECO:0000256" key="1">
    <source>
        <dbReference type="PIRNR" id="PIRNR032126"/>
    </source>
</evidence>
<dbReference type="Pfam" id="PF09527">
    <property type="entry name" value="ATPase_gene1"/>
    <property type="match status" value="1"/>
</dbReference>
<name>A0ABT3HCX6_9HYPH</name>
<dbReference type="RefSeq" id="WP_264601848.1">
    <property type="nucleotide sequence ID" value="NZ_JAOQNS010000006.1"/>
</dbReference>
<keyword evidence="3" id="KW-0812">Transmembrane</keyword>